<keyword evidence="1" id="KW-0812">Transmembrane</keyword>
<keyword evidence="1" id="KW-0472">Membrane</keyword>
<evidence type="ECO:0000256" key="1">
    <source>
        <dbReference type="SAM" id="Phobius"/>
    </source>
</evidence>
<organism evidence="2 3">
    <name type="scientific">Chlorogloeopsis fritschii PCC 6912</name>
    <dbReference type="NCBI Taxonomy" id="211165"/>
    <lineage>
        <taxon>Bacteria</taxon>
        <taxon>Bacillati</taxon>
        <taxon>Cyanobacteriota</taxon>
        <taxon>Cyanophyceae</taxon>
        <taxon>Nostocales</taxon>
        <taxon>Chlorogloeopsidaceae</taxon>
        <taxon>Chlorogloeopsis</taxon>
    </lineage>
</organism>
<keyword evidence="3" id="KW-1185">Reference proteome</keyword>
<gene>
    <name evidence="2" type="ORF">PCC6912_23100</name>
</gene>
<dbReference type="EMBL" id="RSCJ01000007">
    <property type="protein sequence ID" value="RUR83477.1"/>
    <property type="molecule type" value="Genomic_DNA"/>
</dbReference>
<protein>
    <submittedName>
        <fullName evidence="2">Uncharacterized protein</fullName>
    </submittedName>
</protein>
<accession>A0A3S0ZTT2</accession>
<dbReference type="Proteomes" id="UP000268857">
    <property type="component" value="Unassembled WGS sequence"/>
</dbReference>
<feature type="transmembrane region" description="Helical" evidence="1">
    <location>
        <begin position="39"/>
        <end position="62"/>
    </location>
</feature>
<keyword evidence="1" id="KW-1133">Transmembrane helix</keyword>
<proteinExistence type="predicted"/>
<name>A0A3S0ZTT2_CHLFR</name>
<evidence type="ECO:0000313" key="3">
    <source>
        <dbReference type="Proteomes" id="UP000268857"/>
    </source>
</evidence>
<dbReference type="RefSeq" id="WP_016874585.1">
    <property type="nucleotide sequence ID" value="NZ_AJLN01000116.1"/>
</dbReference>
<evidence type="ECO:0000313" key="2">
    <source>
        <dbReference type="EMBL" id="RUR83477.1"/>
    </source>
</evidence>
<comment type="caution">
    <text evidence="2">The sequence shown here is derived from an EMBL/GenBank/DDBJ whole genome shotgun (WGS) entry which is preliminary data.</text>
</comment>
<dbReference type="AlphaFoldDB" id="A0A3S0ZTT2"/>
<sequence length="79" mass="9246">MPLPAYKPILDLGLEINGWLNVDVVYGSYRFERQYPQRYGWVVSILLINLEFFAHSFDILFASDRSLHITLKSGIVKNW</sequence>
<reference evidence="2 3" key="1">
    <citation type="journal article" date="2019" name="Genome Biol. Evol.">
        <title>Day and night: Metabolic profiles and evolutionary relationships of six axenic non-marine cyanobacteria.</title>
        <authorList>
            <person name="Will S.E."/>
            <person name="Henke P."/>
            <person name="Boedeker C."/>
            <person name="Huang S."/>
            <person name="Brinkmann H."/>
            <person name="Rohde M."/>
            <person name="Jarek M."/>
            <person name="Friedl T."/>
            <person name="Seufert S."/>
            <person name="Schumacher M."/>
            <person name="Overmann J."/>
            <person name="Neumann-Schaal M."/>
            <person name="Petersen J."/>
        </authorList>
    </citation>
    <scope>NUCLEOTIDE SEQUENCE [LARGE SCALE GENOMIC DNA]</scope>
    <source>
        <strain evidence="2 3">PCC 6912</strain>
    </source>
</reference>